<feature type="compositionally biased region" description="Low complexity" evidence="1">
    <location>
        <begin position="97"/>
        <end position="109"/>
    </location>
</feature>
<accession>A0ABN9TSD2</accession>
<evidence type="ECO:0000313" key="2">
    <source>
        <dbReference type="EMBL" id="CAK0849050.1"/>
    </source>
</evidence>
<feature type="compositionally biased region" description="Basic and acidic residues" evidence="1">
    <location>
        <begin position="87"/>
        <end position="96"/>
    </location>
</feature>
<feature type="region of interest" description="Disordered" evidence="1">
    <location>
        <begin position="1"/>
        <end position="36"/>
    </location>
</feature>
<proteinExistence type="predicted"/>
<organism evidence="2 3">
    <name type="scientific">Prorocentrum cordatum</name>
    <dbReference type="NCBI Taxonomy" id="2364126"/>
    <lineage>
        <taxon>Eukaryota</taxon>
        <taxon>Sar</taxon>
        <taxon>Alveolata</taxon>
        <taxon>Dinophyceae</taxon>
        <taxon>Prorocentrales</taxon>
        <taxon>Prorocentraceae</taxon>
        <taxon>Prorocentrum</taxon>
    </lineage>
</organism>
<evidence type="ECO:0000313" key="3">
    <source>
        <dbReference type="Proteomes" id="UP001189429"/>
    </source>
</evidence>
<comment type="caution">
    <text evidence="2">The sequence shown here is derived from an EMBL/GenBank/DDBJ whole genome shotgun (WGS) entry which is preliminary data.</text>
</comment>
<dbReference type="EMBL" id="CAUYUJ010015028">
    <property type="protein sequence ID" value="CAK0849050.1"/>
    <property type="molecule type" value="Genomic_DNA"/>
</dbReference>
<sequence>MGGDWHRVGMHRPGIGDASPIDRRQASDSESAPSWAGCGYRAPIGDQWAIWGRCLPPCAHAVLSSPLTVMLAHIFAPGGCAGPPRGPRGEAGDARAGRTGAPRGTTAPPVRGTETKINHRKIVQDLAFPPSRICRDIPPATYRLAHTPL</sequence>
<evidence type="ECO:0000256" key="1">
    <source>
        <dbReference type="SAM" id="MobiDB-lite"/>
    </source>
</evidence>
<keyword evidence="3" id="KW-1185">Reference proteome</keyword>
<gene>
    <name evidence="2" type="ORF">PCOR1329_LOCUS41830</name>
</gene>
<feature type="region of interest" description="Disordered" evidence="1">
    <location>
        <begin position="82"/>
        <end position="112"/>
    </location>
</feature>
<protein>
    <submittedName>
        <fullName evidence="2">Uncharacterized protein</fullName>
    </submittedName>
</protein>
<dbReference type="Proteomes" id="UP001189429">
    <property type="component" value="Unassembled WGS sequence"/>
</dbReference>
<reference evidence="2" key="1">
    <citation type="submission" date="2023-10" db="EMBL/GenBank/DDBJ databases">
        <authorList>
            <person name="Chen Y."/>
            <person name="Shah S."/>
            <person name="Dougan E. K."/>
            <person name="Thang M."/>
            <person name="Chan C."/>
        </authorList>
    </citation>
    <scope>NUCLEOTIDE SEQUENCE [LARGE SCALE GENOMIC DNA]</scope>
</reference>
<name>A0ABN9TSD2_9DINO</name>